<dbReference type="Proteomes" id="UP000753908">
    <property type="component" value="Unassembled WGS sequence"/>
</dbReference>
<proteinExistence type="predicted"/>
<reference evidence="3" key="2">
    <citation type="journal article" date="2022" name="Microbiol. Resour. Announc.">
        <title>Metagenome Sequencing to Explore Phylogenomics of Terrestrial Cyanobacteria.</title>
        <authorList>
            <person name="Ward R.D."/>
            <person name="Stajich J.E."/>
            <person name="Johansen J.R."/>
            <person name="Huntemann M."/>
            <person name="Clum A."/>
            <person name="Foster B."/>
            <person name="Foster B."/>
            <person name="Roux S."/>
            <person name="Palaniappan K."/>
            <person name="Varghese N."/>
            <person name="Mukherjee S."/>
            <person name="Reddy T.B.K."/>
            <person name="Daum C."/>
            <person name="Copeland A."/>
            <person name="Chen I.A."/>
            <person name="Ivanova N.N."/>
            <person name="Kyrpides N.C."/>
            <person name="Shapiro N."/>
            <person name="Eloe-Fadrosh E.A."/>
            <person name="Pietrasiak N."/>
        </authorList>
    </citation>
    <scope>NUCLEOTIDE SEQUENCE</scope>
    <source>
        <strain evidence="3">CPER-KK1</strain>
    </source>
</reference>
<evidence type="ECO:0000259" key="2">
    <source>
        <dbReference type="SMART" id="SM00943"/>
    </source>
</evidence>
<evidence type="ECO:0000313" key="3">
    <source>
        <dbReference type="EMBL" id="MBW4549322.1"/>
    </source>
</evidence>
<feature type="region of interest" description="Disordered" evidence="1">
    <location>
        <begin position="225"/>
        <end position="255"/>
    </location>
</feature>
<dbReference type="EMBL" id="JAHHIF010000092">
    <property type="protein sequence ID" value="MBW4549322.1"/>
    <property type="molecule type" value="Genomic_DNA"/>
</dbReference>
<feature type="domain" description="DNA primase/polymerase bifunctional N-terminal" evidence="2">
    <location>
        <begin position="13"/>
        <end position="223"/>
    </location>
</feature>
<sequence length="1269" mass="143398">MITTPNSAVQQTIEQLLFLGCPPIPVAPKQDPKQDWCHRVSKTKDGGNSCIVGKDFNPIPKFTGKNPSNLDRKGKPWICKHGKFQDRLPAPYELKRFFCNPNTGIGTLGGHGGIVWLDFDAKNYDSQEACDSDVESLISRYSLQDSWIERTGSGGWRIAVKPQQKPNFTNFATTPNGKHIGEAISDGRFTVLAPTIHPNGTPYRRIGWGNPIEVESLEAIGIYPSKDEVEQTERKQHREKRKASDPTYGTPSSPQDNCWDIRNFVHYLESYAEMKDGWASARCPNHNGNSHTSFRVNLATGQFKPWCGCSTKQVYHSALAVAQNYGYELPKVEKKTQESKPKAQKKASEPTAEEDAIFQQLIALRERVDGQDNIFTVKICEQWLEGKLESLVKPGAINIVVAYKGCGKTKGVKPVISKAKAGYAVFHLVALGKSASNNLNLVWHEDQNSYDIKIGVTAKSLWKLTPERLNRDDSFFFIDEIDAVLEQIMSKLGNTDGLRPTTLSILEEDLTSTSYGGGTVILASADVTDKEIDYIRAITPDNIPINIIHNTYKPQLPTIKEFKGDKPDLVVAEIIRELESIKWDEQGNPTRGIIVNDDLKGGVFGAKTIADYVRVKHPEWQNYIWEITSDTSGTPEVTEYLKNINEASKKTLLLSCSPSVTAGFSIENGHFKTTYGLSNGIHTAKDFSQSLVRNRGCKDIRIWAAEQGFTYAANRSPDPKAIRGWYFNNYQANVRHLRSYDTQYNPLTNEWNSPHFELKCQQEAYRNGCMRHLRRRVEQHLENEGYTLEEYNADQLKPQAELAVANLTTINFGNQLKEATAIAAKRLMTEEEYRATREEKDPDILREREKYRLNRTYGEELASVVELVLRIPNTDEKEELSGYEALYFLDKRGWGSKLRMLYLLIHAEGKDIAAKLDLAPEKKQLKQLYNHFIEGQRFAGDIKWNSRKRKAFEFLKVTDYLRPGEFITPDQRKKLVSKVRNHAASLKECLNWTITNEKKDGILYRELFEDHLGLNVLSKQVKGQKGRSQAIDPQSWKYFELYAKHQDEVYATDEDMQEVEPFNWATPQPIHPPKHPPIHPDSGNVPPCNSFNANVGGYVTSCDAQTPHGAPVLAVSPLEVCEKSSEQNLTPTELAKEAFKGVNSVGDFQKLIAQYPREVLVDAADLQDSQPERARARHWLEATQLESAGVNSLEVALTASEIAETKGFDRLILCTSQQHKRLGWTHQQARELLIARYGKRSKHLLTDEEMLDLYDYLKTLPTPDPSSSG</sequence>
<dbReference type="InterPro" id="IPR015330">
    <property type="entry name" value="DNA_primase/pol_bifunc_N"/>
</dbReference>
<comment type="caution">
    <text evidence="3">The sequence shown here is derived from an EMBL/GenBank/DDBJ whole genome shotgun (WGS) entry which is preliminary data.</text>
</comment>
<gene>
    <name evidence="3" type="ORF">KME25_33675</name>
</gene>
<feature type="compositionally biased region" description="Basic and acidic residues" evidence="1">
    <location>
        <begin position="225"/>
        <end position="236"/>
    </location>
</feature>
<evidence type="ECO:0000313" key="4">
    <source>
        <dbReference type="Proteomes" id="UP000753908"/>
    </source>
</evidence>
<protein>
    <submittedName>
        <fullName evidence="3">Bifunctional DNA primase/polymerase</fullName>
    </submittedName>
</protein>
<name>A0A951PSW8_9CYAN</name>
<organism evidence="3 4">
    <name type="scientific">Symplocastrum torsivum CPER-KK1</name>
    <dbReference type="NCBI Taxonomy" id="450513"/>
    <lineage>
        <taxon>Bacteria</taxon>
        <taxon>Bacillati</taxon>
        <taxon>Cyanobacteriota</taxon>
        <taxon>Cyanophyceae</taxon>
        <taxon>Oscillatoriophycideae</taxon>
        <taxon>Oscillatoriales</taxon>
        <taxon>Microcoleaceae</taxon>
        <taxon>Symplocastrum</taxon>
    </lineage>
</organism>
<evidence type="ECO:0000256" key="1">
    <source>
        <dbReference type="SAM" id="MobiDB-lite"/>
    </source>
</evidence>
<accession>A0A951PSW8</accession>
<dbReference type="SUPFAM" id="SSF56747">
    <property type="entry name" value="Prim-pol domain"/>
    <property type="match status" value="1"/>
</dbReference>
<reference evidence="3" key="1">
    <citation type="submission" date="2021-05" db="EMBL/GenBank/DDBJ databases">
        <authorList>
            <person name="Pietrasiak N."/>
            <person name="Ward R."/>
            <person name="Stajich J.E."/>
            <person name="Kurbessoian T."/>
        </authorList>
    </citation>
    <scope>NUCLEOTIDE SEQUENCE</scope>
    <source>
        <strain evidence="3">CPER-KK1</strain>
    </source>
</reference>
<dbReference type="SMART" id="SM00943">
    <property type="entry name" value="Prim-Pol"/>
    <property type="match status" value="1"/>
</dbReference>
<dbReference type="AlphaFoldDB" id="A0A951PSW8"/>
<dbReference type="Pfam" id="PF09250">
    <property type="entry name" value="Prim-Pol"/>
    <property type="match status" value="1"/>
</dbReference>